<evidence type="ECO:0000256" key="1">
    <source>
        <dbReference type="SAM" id="Phobius"/>
    </source>
</evidence>
<keyword evidence="1" id="KW-0812">Transmembrane</keyword>
<accession>A0ABW3U0S3</accession>
<keyword evidence="1" id="KW-0472">Membrane</keyword>
<sequence>MAIGIGAILLSILIALMAVFAVAVFLIYRKSRVREDEWTD</sequence>
<feature type="transmembrane region" description="Helical" evidence="1">
    <location>
        <begin position="6"/>
        <end position="28"/>
    </location>
</feature>
<proteinExistence type="predicted"/>
<dbReference type="RefSeq" id="WP_336822074.1">
    <property type="nucleotide sequence ID" value="NZ_JBHTLT010000128.1"/>
</dbReference>
<protein>
    <submittedName>
        <fullName evidence="2">Uncharacterized protein</fullName>
    </submittedName>
</protein>
<gene>
    <name evidence="2" type="ORF">ACFQ38_16540</name>
</gene>
<keyword evidence="3" id="KW-1185">Reference proteome</keyword>
<name>A0ABW3U0S3_9BACL</name>
<dbReference type="EMBL" id="JBHTLT010000128">
    <property type="protein sequence ID" value="MFD1206706.1"/>
    <property type="molecule type" value="Genomic_DNA"/>
</dbReference>
<organism evidence="2 3">
    <name type="scientific">Sporosarcina contaminans</name>
    <dbReference type="NCBI Taxonomy" id="633403"/>
    <lineage>
        <taxon>Bacteria</taxon>
        <taxon>Bacillati</taxon>
        <taxon>Bacillota</taxon>
        <taxon>Bacilli</taxon>
        <taxon>Bacillales</taxon>
        <taxon>Caryophanaceae</taxon>
        <taxon>Sporosarcina</taxon>
    </lineage>
</organism>
<evidence type="ECO:0000313" key="2">
    <source>
        <dbReference type="EMBL" id="MFD1206706.1"/>
    </source>
</evidence>
<comment type="caution">
    <text evidence="2">The sequence shown here is derived from an EMBL/GenBank/DDBJ whole genome shotgun (WGS) entry which is preliminary data.</text>
</comment>
<reference evidence="3" key="1">
    <citation type="journal article" date="2019" name="Int. J. Syst. Evol. Microbiol.">
        <title>The Global Catalogue of Microorganisms (GCM) 10K type strain sequencing project: providing services to taxonomists for standard genome sequencing and annotation.</title>
        <authorList>
            <consortium name="The Broad Institute Genomics Platform"/>
            <consortium name="The Broad Institute Genome Sequencing Center for Infectious Disease"/>
            <person name="Wu L."/>
            <person name="Ma J."/>
        </authorList>
    </citation>
    <scope>NUCLEOTIDE SEQUENCE [LARGE SCALE GENOMIC DNA]</scope>
    <source>
        <strain evidence="3">CCUG 53915</strain>
    </source>
</reference>
<dbReference type="Proteomes" id="UP001597231">
    <property type="component" value="Unassembled WGS sequence"/>
</dbReference>
<keyword evidence="1" id="KW-1133">Transmembrane helix</keyword>
<evidence type="ECO:0000313" key="3">
    <source>
        <dbReference type="Proteomes" id="UP001597231"/>
    </source>
</evidence>